<dbReference type="GO" id="GO:0016627">
    <property type="term" value="F:oxidoreductase activity, acting on the CH-CH group of donors"/>
    <property type="evidence" value="ECO:0007669"/>
    <property type="project" value="InterPro"/>
</dbReference>
<protein>
    <submittedName>
        <fullName evidence="14">Fumarate reductase (Quinol) flavoprotein subunit</fullName>
    </submittedName>
</protein>
<dbReference type="Gene3D" id="3.90.700.10">
    <property type="entry name" value="Succinate dehydrogenase/fumarate reductase flavoprotein, catalytic domain"/>
    <property type="match status" value="1"/>
</dbReference>
<dbReference type="SUPFAM" id="SSF51905">
    <property type="entry name" value="FAD/NAD(P)-binding domain"/>
    <property type="match status" value="1"/>
</dbReference>
<keyword evidence="11" id="KW-0175">Coiled coil</keyword>
<evidence type="ECO:0000256" key="11">
    <source>
        <dbReference type="SAM" id="Coils"/>
    </source>
</evidence>
<dbReference type="NCBIfam" id="TIGR01812">
    <property type="entry name" value="sdhA_frdA_Gneg"/>
    <property type="match status" value="1"/>
</dbReference>
<dbReference type="PIRSF" id="PIRSF000171">
    <property type="entry name" value="SDHA_APRA_LASPO"/>
    <property type="match status" value="1"/>
</dbReference>
<feature type="domain" description="Fumarate reductase/succinate dehydrogenase flavoprotein-like C-terminal" evidence="13">
    <location>
        <begin position="441"/>
        <end position="566"/>
    </location>
</feature>
<dbReference type="InterPro" id="IPR030664">
    <property type="entry name" value="SdhA/FrdA/AprA"/>
</dbReference>
<dbReference type="Gene3D" id="3.50.50.60">
    <property type="entry name" value="FAD/NAD(P)-binding domain"/>
    <property type="match status" value="1"/>
</dbReference>
<dbReference type="GO" id="GO:0022900">
    <property type="term" value="P:electron transport chain"/>
    <property type="evidence" value="ECO:0007669"/>
    <property type="project" value="InterPro"/>
</dbReference>
<evidence type="ECO:0000256" key="6">
    <source>
        <dbReference type="ARBA" id="ARBA00022827"/>
    </source>
</evidence>
<feature type="coiled-coil region" evidence="11">
    <location>
        <begin position="444"/>
        <end position="481"/>
    </location>
</feature>
<dbReference type="Gene3D" id="1.20.58.100">
    <property type="entry name" value="Fumarate reductase/succinate dehydrogenase flavoprotein-like, C-terminal domain"/>
    <property type="match status" value="1"/>
</dbReference>
<comment type="subcellular location">
    <subcellularLocation>
        <location evidence="2">Membrane</location>
        <topology evidence="2">Peripheral membrane protein</topology>
    </subcellularLocation>
</comment>
<evidence type="ECO:0000256" key="9">
    <source>
        <dbReference type="ARBA" id="ARBA00023136"/>
    </source>
</evidence>
<keyword evidence="9" id="KW-0472">Membrane</keyword>
<feature type="domain" description="FAD-dependent oxidoreductase 2 FAD-binding" evidence="12">
    <location>
        <begin position="7"/>
        <end position="385"/>
    </location>
</feature>
<dbReference type="EMBL" id="MOEN01000012">
    <property type="protein sequence ID" value="OMH40596.1"/>
    <property type="molecule type" value="Genomic_DNA"/>
</dbReference>
<evidence type="ECO:0000256" key="3">
    <source>
        <dbReference type="ARBA" id="ARBA00008040"/>
    </source>
</evidence>
<comment type="caution">
    <text evidence="14">The sequence shown here is derived from an EMBL/GenBank/DDBJ whole genome shotgun (WGS) entry which is preliminary data.</text>
</comment>
<keyword evidence="4" id="KW-0813">Transport</keyword>
<dbReference type="OrthoDB" id="9806724at2"/>
<evidence type="ECO:0000256" key="7">
    <source>
        <dbReference type="ARBA" id="ARBA00022982"/>
    </source>
</evidence>
<dbReference type="SUPFAM" id="SSF56425">
    <property type="entry name" value="Succinate dehydrogenase/fumarate reductase flavoprotein, catalytic domain"/>
    <property type="match status" value="1"/>
</dbReference>
<sequence>MAVYYHDVVILGTGLAGLRAALEILRKTEDSVSVGLVSKVQLMRAHSVCAEGGTAAVLSPEDSFEKHEYDTVKGSDFLADQDAVEVFVENCPREIYFLDHLGCPWSRTKDGKIAQRPFGGHSYPRATYASDKTGFFEMQTLYDNLLRFSNYARYDEYFIYDIFENNGAYVLAAYRLKTGEVDFIVGNQLVLATGGSGCIYSFTTYSDSSTGDGLAYALRMGLPLEDMEFIQFHPTGLIPSGILMSEAARGEGGHLLNKDGERFMKYYAPTAMELAPRDIVSRSIFEEIKKGRAFEKDGLSYVLLDLTHLGEEKVKHRLHLIREVCMKFLGIDPVNEPIPIRPAAHYSMGGIAADVYGVTEKPGVYAIGENANAGIHGSNRLGTNSTAECLVCGRLCGEKVVENLKEFSGKKELNESLLREKEKMLFSHIGHGSSVSVYTLRKRLKETMDRFVGIERNQEELEKALEEIKKVKKEAKNVKVSNTSKVYNLELINYQELLNMADVAEVITLSALNRKESRGAHFRTDYPSRDDENYLKHTLVRKDGDELKISYRDVRVTKYKPVERKY</sequence>
<dbReference type="InterPro" id="IPR037099">
    <property type="entry name" value="Fum_R/Succ_DH_flav-like_C_sf"/>
</dbReference>
<evidence type="ECO:0000256" key="1">
    <source>
        <dbReference type="ARBA" id="ARBA00001974"/>
    </source>
</evidence>
<dbReference type="InterPro" id="IPR027477">
    <property type="entry name" value="Succ_DH/fumarate_Rdtase_cat_sf"/>
</dbReference>
<dbReference type="InterPro" id="IPR014006">
    <property type="entry name" value="Succ_Dhase_FrdA_Gneg"/>
</dbReference>
<dbReference type="AlphaFoldDB" id="A0A1R1MLF0"/>
<evidence type="ECO:0000313" key="14">
    <source>
        <dbReference type="EMBL" id="OMH40596.1"/>
    </source>
</evidence>
<dbReference type="PANTHER" id="PTHR11632">
    <property type="entry name" value="SUCCINATE DEHYDROGENASE 2 FLAVOPROTEIN SUBUNIT"/>
    <property type="match status" value="1"/>
</dbReference>
<evidence type="ECO:0000313" key="15">
    <source>
        <dbReference type="Proteomes" id="UP000187408"/>
    </source>
</evidence>
<organism evidence="14 15">
    <name type="scientific">Desulfurobacterium indicum</name>
    <dbReference type="NCBI Taxonomy" id="1914305"/>
    <lineage>
        <taxon>Bacteria</taxon>
        <taxon>Pseudomonadati</taxon>
        <taxon>Aquificota</taxon>
        <taxon>Aquificia</taxon>
        <taxon>Desulfurobacteriales</taxon>
        <taxon>Desulfurobacteriaceae</taxon>
        <taxon>Desulfurobacterium</taxon>
    </lineage>
</organism>
<keyword evidence="15" id="KW-1185">Reference proteome</keyword>
<dbReference type="InterPro" id="IPR003953">
    <property type="entry name" value="FAD-dep_OxRdtase_2_FAD-bd"/>
</dbReference>
<dbReference type="Pfam" id="PF02910">
    <property type="entry name" value="Succ_DH_flav_C"/>
    <property type="match status" value="1"/>
</dbReference>
<evidence type="ECO:0000256" key="4">
    <source>
        <dbReference type="ARBA" id="ARBA00022448"/>
    </source>
</evidence>
<name>A0A1R1MLF0_9BACT</name>
<dbReference type="STRING" id="1914305.BLW93_04145"/>
<evidence type="ECO:0000256" key="10">
    <source>
        <dbReference type="PIRSR" id="PIRSR000171-1"/>
    </source>
</evidence>
<accession>A0A1R1MLF0</accession>
<evidence type="ECO:0000259" key="12">
    <source>
        <dbReference type="Pfam" id="PF00890"/>
    </source>
</evidence>
<dbReference type="PANTHER" id="PTHR11632:SF51">
    <property type="entry name" value="SUCCINATE DEHYDROGENASE [UBIQUINONE] FLAVOPROTEIN SUBUNIT, MITOCHONDRIAL"/>
    <property type="match status" value="1"/>
</dbReference>
<proteinExistence type="inferred from homology"/>
<dbReference type="RefSeq" id="WP_076712853.1">
    <property type="nucleotide sequence ID" value="NZ_MOEN01000012.1"/>
</dbReference>
<keyword evidence="5" id="KW-0285">Flavoprotein</keyword>
<keyword evidence="7" id="KW-0249">Electron transport</keyword>
<gene>
    <name evidence="14" type="ORF">BLW93_04145</name>
</gene>
<dbReference type="InterPro" id="IPR015939">
    <property type="entry name" value="Fum_Rdtase/Succ_DH_flav-like_C"/>
</dbReference>
<dbReference type="GO" id="GO:0050660">
    <property type="term" value="F:flavin adenine dinucleotide binding"/>
    <property type="evidence" value="ECO:0007669"/>
    <property type="project" value="InterPro"/>
</dbReference>
<dbReference type="SUPFAM" id="SSF46977">
    <property type="entry name" value="Succinate dehydrogenase/fumarate reductase flavoprotein C-terminal domain"/>
    <property type="match status" value="1"/>
</dbReference>
<dbReference type="FunFam" id="3.90.700.10:FF:000003">
    <property type="entry name" value="Fumarate reductase flavoprotein subunit"/>
    <property type="match status" value="1"/>
</dbReference>
<keyword evidence="6" id="KW-0274">FAD</keyword>
<keyword evidence="8" id="KW-0560">Oxidoreductase</keyword>
<dbReference type="Proteomes" id="UP000187408">
    <property type="component" value="Unassembled WGS sequence"/>
</dbReference>
<evidence type="ECO:0000256" key="5">
    <source>
        <dbReference type="ARBA" id="ARBA00022630"/>
    </source>
</evidence>
<dbReference type="Gene3D" id="4.10.80.40">
    <property type="entry name" value="succinate dehydrogenase protein domain"/>
    <property type="match status" value="1"/>
</dbReference>
<evidence type="ECO:0000256" key="2">
    <source>
        <dbReference type="ARBA" id="ARBA00004170"/>
    </source>
</evidence>
<feature type="active site" description="Proton acceptor" evidence="10">
    <location>
        <position position="277"/>
    </location>
</feature>
<dbReference type="PRINTS" id="PR00368">
    <property type="entry name" value="FADPNR"/>
</dbReference>
<reference evidence="14 15" key="1">
    <citation type="submission" date="2016-10" db="EMBL/GenBank/DDBJ databases">
        <title>Genome sequence of a sulfur-reducing bacterium Desulfurobacterium indicum K6013.</title>
        <authorList>
            <person name="Cao J."/>
            <person name="Shao Z."/>
            <person name="Alain K."/>
            <person name="Jebbar M."/>
        </authorList>
    </citation>
    <scope>NUCLEOTIDE SEQUENCE [LARGE SCALE GENOMIC DNA]</scope>
    <source>
        <strain evidence="14 15">K6013</strain>
    </source>
</reference>
<dbReference type="InterPro" id="IPR036188">
    <property type="entry name" value="FAD/NAD-bd_sf"/>
</dbReference>
<dbReference type="Pfam" id="PF00890">
    <property type="entry name" value="FAD_binding_2"/>
    <property type="match status" value="1"/>
</dbReference>
<comment type="cofactor">
    <cofactor evidence="1">
        <name>FAD</name>
        <dbReference type="ChEBI" id="CHEBI:57692"/>
    </cofactor>
</comment>
<dbReference type="GO" id="GO:0016020">
    <property type="term" value="C:membrane"/>
    <property type="evidence" value="ECO:0007669"/>
    <property type="project" value="UniProtKB-SubCell"/>
</dbReference>
<evidence type="ECO:0000259" key="13">
    <source>
        <dbReference type="Pfam" id="PF02910"/>
    </source>
</evidence>
<comment type="similarity">
    <text evidence="3">Belongs to the FAD-dependent oxidoreductase 2 family. FRD/SDH subfamily.</text>
</comment>
<evidence type="ECO:0000256" key="8">
    <source>
        <dbReference type="ARBA" id="ARBA00023002"/>
    </source>
</evidence>